<dbReference type="RefSeq" id="WP_218443861.1">
    <property type="nucleotide sequence ID" value="NZ_JAGSPA010000001.1"/>
</dbReference>
<evidence type="ECO:0000313" key="2">
    <source>
        <dbReference type="Proteomes" id="UP000722336"/>
    </source>
</evidence>
<comment type="caution">
    <text evidence="1">The sequence shown here is derived from an EMBL/GenBank/DDBJ whole genome shotgun (WGS) entry which is preliminary data.</text>
</comment>
<dbReference type="EMBL" id="JAGSPA010000001">
    <property type="protein sequence ID" value="MBV7255527.1"/>
    <property type="molecule type" value="Genomic_DNA"/>
</dbReference>
<organism evidence="1 2">
    <name type="scientific">Pacificimonas pallii</name>
    <dbReference type="NCBI Taxonomy" id="2827236"/>
    <lineage>
        <taxon>Bacteria</taxon>
        <taxon>Pseudomonadati</taxon>
        <taxon>Pseudomonadota</taxon>
        <taxon>Alphaproteobacteria</taxon>
        <taxon>Sphingomonadales</taxon>
        <taxon>Sphingosinicellaceae</taxon>
        <taxon>Pacificimonas</taxon>
    </lineage>
</organism>
<gene>
    <name evidence="1" type="ORF">KCG44_01870</name>
</gene>
<reference evidence="1 2" key="1">
    <citation type="submission" date="2021-04" db="EMBL/GenBank/DDBJ databases">
        <authorList>
            <person name="Pira H."/>
            <person name="Risdian C."/>
            <person name="Wink J."/>
        </authorList>
    </citation>
    <scope>NUCLEOTIDE SEQUENCE [LARGE SCALE GENOMIC DNA]</scope>
    <source>
        <strain evidence="1 2">WHA3</strain>
    </source>
</reference>
<dbReference type="Proteomes" id="UP000722336">
    <property type="component" value="Unassembled WGS sequence"/>
</dbReference>
<accession>A0ABS6SCF2</accession>
<proteinExistence type="predicted"/>
<sequence length="117" mass="12757">MLDNTETKSPTSFSCIAIKADSLGASGSDGTPKACRPGCMLPWEQYGNRQKHLDRVPDLSKSENRPEWCVQINDGANIYGAVDPDQINVGARRILYENRAAIALCSGLILKGKYNAE</sequence>
<evidence type="ECO:0000313" key="1">
    <source>
        <dbReference type="EMBL" id="MBV7255527.1"/>
    </source>
</evidence>
<keyword evidence="2" id="KW-1185">Reference proteome</keyword>
<name>A0ABS6SCF2_9SPHN</name>
<protein>
    <submittedName>
        <fullName evidence="1">Uncharacterized protein</fullName>
    </submittedName>
</protein>